<evidence type="ECO:0000313" key="1">
    <source>
        <dbReference type="EMBL" id="OBS11046.1"/>
    </source>
</evidence>
<dbReference type="AlphaFoldDB" id="A0A1A6C904"/>
<keyword evidence="2" id="KW-1185">Reference proteome</keyword>
<organism evidence="1 2">
    <name type="scientific">Acidihalobacter prosperus</name>
    <dbReference type="NCBI Taxonomy" id="160660"/>
    <lineage>
        <taxon>Bacteria</taxon>
        <taxon>Pseudomonadati</taxon>
        <taxon>Pseudomonadota</taxon>
        <taxon>Gammaproteobacteria</taxon>
        <taxon>Chromatiales</taxon>
        <taxon>Ectothiorhodospiraceae</taxon>
        <taxon>Acidihalobacter</taxon>
    </lineage>
</organism>
<accession>A0A1A6C904</accession>
<comment type="caution">
    <text evidence="1">The sequence shown here is derived from an EMBL/GenBank/DDBJ whole genome shotgun (WGS) entry which is preliminary data.</text>
</comment>
<reference evidence="1 2" key="1">
    <citation type="journal article" date="2014" name="Genome Announc.">
        <title>Draft Genome Sequence of the Iron-Oxidizing, Acidophilic, and Halotolerant 'Thiobacillus prosperus' Type Strain DSM 5130.</title>
        <authorList>
            <person name="Ossandon F.J."/>
            <person name="Cardenas J.P."/>
            <person name="Corbett M."/>
            <person name="Quatrini R."/>
            <person name="Holmes D.S."/>
            <person name="Watkin E."/>
        </authorList>
    </citation>
    <scope>NUCLEOTIDE SEQUENCE [LARGE SCALE GENOMIC DNA]</scope>
    <source>
        <strain evidence="1 2">DSM 5130</strain>
    </source>
</reference>
<sequence>MCHDDLFSSFGLDLHAPQSATPHLDEIAGHPADRDGACVSLNDACRHRGCARRPAKQRLGAGVCATRRRFIP</sequence>
<name>A0A1A6C904_9GAMM</name>
<dbReference type="Proteomes" id="UP000029273">
    <property type="component" value="Unassembled WGS sequence"/>
</dbReference>
<protein>
    <submittedName>
        <fullName evidence="1">Uncharacterized protein</fullName>
    </submittedName>
</protein>
<evidence type="ECO:0000313" key="2">
    <source>
        <dbReference type="Proteomes" id="UP000029273"/>
    </source>
</evidence>
<dbReference type="EMBL" id="JQSG02000001">
    <property type="protein sequence ID" value="OBS11046.1"/>
    <property type="molecule type" value="Genomic_DNA"/>
</dbReference>
<proteinExistence type="predicted"/>
<gene>
    <name evidence="1" type="ORF">Thpro_020762</name>
</gene>